<dbReference type="InterPro" id="IPR030931">
    <property type="entry name" value="Group_II_RT_mat"/>
</dbReference>
<dbReference type="GO" id="GO:0004519">
    <property type="term" value="F:endonuclease activity"/>
    <property type="evidence" value="ECO:0007669"/>
    <property type="project" value="InterPro"/>
</dbReference>
<dbReference type="AlphaFoldDB" id="A0A059STQ1"/>
<accession>A0A059STQ1</accession>
<dbReference type="CDD" id="cd01651">
    <property type="entry name" value="RT_G2_intron"/>
    <property type="match status" value="1"/>
</dbReference>
<dbReference type="GO" id="GO:0008270">
    <property type="term" value="F:zinc ion binding"/>
    <property type="evidence" value="ECO:0007669"/>
    <property type="project" value="InterPro"/>
</dbReference>
<dbReference type="GO" id="GO:0003676">
    <property type="term" value="F:nucleic acid binding"/>
    <property type="evidence" value="ECO:0007669"/>
    <property type="project" value="InterPro"/>
</dbReference>
<dbReference type="Pfam" id="PF13655">
    <property type="entry name" value="RVT_N"/>
    <property type="match status" value="1"/>
</dbReference>
<dbReference type="InterPro" id="IPR000477">
    <property type="entry name" value="RT_dom"/>
</dbReference>
<geneLocation type="mitochondrion" evidence="2"/>
<keyword evidence="2" id="KW-0496">Mitochondrion</keyword>
<dbReference type="SUPFAM" id="SSF56672">
    <property type="entry name" value="DNA/RNA polymerases"/>
    <property type="match status" value="1"/>
</dbReference>
<sequence length="546" mass="62483">MKKWTQVNWKIKEIWLYRLQCKIFEFSKKGDMRSVFLIQKQIIKHDFSKFLAVRKVTQDNLGKRTAGVDGISNLTPDERMELVQNIQIDNKSDKIRRVTILKPNGKERHLGIPTIRDRAKQCLVKFALEPQYEAIFEPNSYGFRPGRSSNDARQAIVKCLQQLPKHVLDADIEGCFDNIDHSKLLQEVNTFPLLKEQLRAWLKVGILTGFKENTKEITPEAGTPQGGIISPLLANIALHGMENAVRKSGVYLIRYADDFLVLCNEERELSEAKIKIEFFLQSLGLKLSESKTKITYTGSSENSRLAGVDFLGFNFVNYKVGKHTSAKNNQGIATEWKSRCQPSYNSIESHLANIKNITTKSTGLSQKVLISKLAPVISGWTKYFSVCSATKTFSYCSVRTFYLLRKWAKKRKRTGSGIRRYWIPIGSAERVFGLKEEDKIIKLTRHDQRNIILSTKVAGQSSPYDGRVTYWAKRLSVNNKYGQLLKRLLKTKGPQCSMCKLYFKDSDRIEIDHIMPRSQGGSSDWKNLRLMHGHCHDIRHSKVAIT</sequence>
<name>A0A059STQ1_PYRPE</name>
<feature type="domain" description="Reverse transcriptase" evidence="1">
    <location>
        <begin position="81"/>
        <end position="315"/>
    </location>
</feature>
<dbReference type="SMART" id="SM00507">
    <property type="entry name" value="HNHc"/>
    <property type="match status" value="1"/>
</dbReference>
<dbReference type="PROSITE" id="PS50878">
    <property type="entry name" value="RT_POL"/>
    <property type="match status" value="1"/>
</dbReference>
<dbReference type="Pfam" id="PF08388">
    <property type="entry name" value="GIIM"/>
    <property type="match status" value="1"/>
</dbReference>
<proteinExistence type="predicted"/>
<evidence type="ECO:0000313" key="2">
    <source>
        <dbReference type="EMBL" id="AHB35414.1"/>
    </source>
</evidence>
<organism evidence="2">
    <name type="scientific">Pyropia perforata</name>
    <name type="common">Red alga</name>
    <name type="synonym">Porphyra perforata</name>
    <dbReference type="NCBI Taxonomy" id="182771"/>
    <lineage>
        <taxon>Eukaryota</taxon>
        <taxon>Rhodophyta</taxon>
        <taxon>Bangiophyceae</taxon>
        <taxon>Bangiales</taxon>
        <taxon>Bangiaceae</taxon>
        <taxon>Pyropia</taxon>
    </lineage>
</organism>
<reference evidence="2" key="1">
    <citation type="journal article" date="2014" name="Sci. Rep.">
        <title>Minimally destructive sampling of type specimens of Pyropia (Bangiales, Rhodophyta) recovers complete plastid and mitochondrial genomes.</title>
        <authorList>
            <person name="Hughey J.R."/>
            <person name="Gabrielson P.W."/>
            <person name="Rohmer L."/>
            <person name="Tortolani J."/>
            <person name="Silva M."/>
            <person name="Miller K.A."/>
            <person name="Young J.D."/>
            <person name="Martell C."/>
            <person name="Ruediger E."/>
        </authorList>
    </citation>
    <scope>NUCLEOTIDE SEQUENCE</scope>
</reference>
<dbReference type="InterPro" id="IPR051083">
    <property type="entry name" value="GrpII_Intron_Splice-Mob/Def"/>
</dbReference>
<dbReference type="InterPro" id="IPR043502">
    <property type="entry name" value="DNA/RNA_pol_sf"/>
</dbReference>
<evidence type="ECO:0000259" key="1">
    <source>
        <dbReference type="PROSITE" id="PS50878"/>
    </source>
</evidence>
<dbReference type="CDD" id="cd00085">
    <property type="entry name" value="HNHc"/>
    <property type="match status" value="1"/>
</dbReference>
<dbReference type="EMBL" id="KF515975">
    <property type="protein sequence ID" value="AHB35414.1"/>
    <property type="molecule type" value="Genomic_DNA"/>
</dbReference>
<gene>
    <name evidence="2" type="primary">orf546</name>
</gene>
<dbReference type="InterPro" id="IPR003615">
    <property type="entry name" value="HNH_nuc"/>
</dbReference>
<dbReference type="InterPro" id="IPR002711">
    <property type="entry name" value="HNH"/>
</dbReference>
<dbReference type="Pfam" id="PF01844">
    <property type="entry name" value="HNH"/>
    <property type="match status" value="1"/>
</dbReference>
<dbReference type="PANTHER" id="PTHR34047:SF10">
    <property type="entry name" value="GROUP II INTRON-ASSOCIATED OPEN READING FRAME"/>
    <property type="match status" value="1"/>
</dbReference>
<dbReference type="Pfam" id="PF00078">
    <property type="entry name" value="RVT_1"/>
    <property type="match status" value="1"/>
</dbReference>
<dbReference type="InterPro" id="IPR013597">
    <property type="entry name" value="Mat_intron_G2"/>
</dbReference>
<dbReference type="InterPro" id="IPR025960">
    <property type="entry name" value="RVT_N"/>
</dbReference>
<dbReference type="PANTHER" id="PTHR34047">
    <property type="entry name" value="NUCLEAR INTRON MATURASE 1, MITOCHONDRIAL-RELATED"/>
    <property type="match status" value="1"/>
</dbReference>
<dbReference type="Gene3D" id="1.10.30.50">
    <property type="match status" value="1"/>
</dbReference>
<dbReference type="NCBIfam" id="TIGR04416">
    <property type="entry name" value="group_II_RT_mat"/>
    <property type="match status" value="1"/>
</dbReference>
<protein>
    <recommendedName>
        <fullName evidence="1">Reverse transcriptase domain-containing protein</fullName>
    </recommendedName>
</protein>